<dbReference type="Gene3D" id="3.30.200.20">
    <property type="entry name" value="Phosphorylase Kinase, domain 1"/>
    <property type="match status" value="1"/>
</dbReference>
<dbReference type="InterPro" id="IPR002575">
    <property type="entry name" value="Aminoglycoside_PTrfase"/>
</dbReference>
<dbReference type="InterPro" id="IPR011009">
    <property type="entry name" value="Kinase-like_dom_sf"/>
</dbReference>
<dbReference type="Gene3D" id="3.90.1200.10">
    <property type="match status" value="1"/>
</dbReference>
<organism evidence="2 3">
    <name type="scientific">Virgisporangium ochraceum</name>
    <dbReference type="NCBI Taxonomy" id="65505"/>
    <lineage>
        <taxon>Bacteria</taxon>
        <taxon>Bacillati</taxon>
        <taxon>Actinomycetota</taxon>
        <taxon>Actinomycetes</taxon>
        <taxon>Micromonosporales</taxon>
        <taxon>Micromonosporaceae</taxon>
        <taxon>Virgisporangium</taxon>
    </lineage>
</organism>
<dbReference type="SUPFAM" id="SSF56112">
    <property type="entry name" value="Protein kinase-like (PK-like)"/>
    <property type="match status" value="1"/>
</dbReference>
<dbReference type="AlphaFoldDB" id="A0A8J4ECH1"/>
<comment type="caution">
    <text evidence="2">The sequence shown here is derived from an EMBL/GenBank/DDBJ whole genome shotgun (WGS) entry which is preliminary data.</text>
</comment>
<reference evidence="2" key="1">
    <citation type="submission" date="2021-01" db="EMBL/GenBank/DDBJ databases">
        <title>Whole genome shotgun sequence of Virgisporangium ochraceum NBRC 16418.</title>
        <authorList>
            <person name="Komaki H."/>
            <person name="Tamura T."/>
        </authorList>
    </citation>
    <scope>NUCLEOTIDE SEQUENCE</scope>
    <source>
        <strain evidence="2">NBRC 16418</strain>
    </source>
</reference>
<accession>A0A8J4ECH1</accession>
<name>A0A8J4ECH1_9ACTN</name>
<dbReference type="RefSeq" id="WP_239160061.1">
    <property type="nucleotide sequence ID" value="NZ_BOPH01000021.1"/>
</dbReference>
<protein>
    <submittedName>
        <fullName evidence="2">Phosphotransferase</fullName>
    </submittedName>
</protein>
<sequence>MRSPTQRVLTRADLDRYADAALGTGIRAATELSGGSFAAVWRLDLVDGRSVVLKVGPAPETPLLRYEAGMIAAEAEYFRLVGDRAPVPTVLHHDGDAIVTTLLPGSAIAPGTAPEVRRQLGAAVAAIHTVTGGRFGYTGARPNADTWSGAFAAMVEDLLADAVDWKVALPVPADTVRATVRAHHDVLSTVDRPALLHFDLWDGNVLADGDRLTGLVDGERHLYGDPLLDLVSPVLFRRVEEEPENPFAHGYFGGPATFDDSARRRLGLYRLHLYLLMTVEMPSRGMTGPESRGRDDLVRALLTEEVSRLRT</sequence>
<dbReference type="PANTHER" id="PTHR21310:SF15">
    <property type="entry name" value="AMINOGLYCOSIDE PHOSPHOTRANSFERASE DOMAIN-CONTAINING PROTEIN"/>
    <property type="match status" value="1"/>
</dbReference>
<evidence type="ECO:0000259" key="1">
    <source>
        <dbReference type="Pfam" id="PF01636"/>
    </source>
</evidence>
<dbReference type="InterPro" id="IPR051678">
    <property type="entry name" value="AGP_Transferase"/>
</dbReference>
<gene>
    <name evidence="2" type="ORF">Voc01_017990</name>
</gene>
<dbReference type="Proteomes" id="UP000635606">
    <property type="component" value="Unassembled WGS sequence"/>
</dbReference>
<keyword evidence="3" id="KW-1185">Reference proteome</keyword>
<dbReference type="EMBL" id="BOPH01000021">
    <property type="protein sequence ID" value="GIJ66882.1"/>
    <property type="molecule type" value="Genomic_DNA"/>
</dbReference>
<dbReference type="Pfam" id="PF01636">
    <property type="entry name" value="APH"/>
    <property type="match status" value="1"/>
</dbReference>
<feature type="domain" description="Aminoglycoside phosphotransferase" evidence="1">
    <location>
        <begin position="30"/>
        <end position="254"/>
    </location>
</feature>
<dbReference type="PANTHER" id="PTHR21310">
    <property type="entry name" value="AMINOGLYCOSIDE PHOSPHOTRANSFERASE-RELATED-RELATED"/>
    <property type="match status" value="1"/>
</dbReference>
<evidence type="ECO:0000313" key="2">
    <source>
        <dbReference type="EMBL" id="GIJ66882.1"/>
    </source>
</evidence>
<proteinExistence type="predicted"/>
<evidence type="ECO:0000313" key="3">
    <source>
        <dbReference type="Proteomes" id="UP000635606"/>
    </source>
</evidence>